<comment type="cofactor">
    <cofactor evidence="3">
        <name>Co(2+)</name>
        <dbReference type="ChEBI" id="CHEBI:48828"/>
    </cofactor>
</comment>
<evidence type="ECO:0000256" key="11">
    <source>
        <dbReference type="PIRNR" id="PIRNR001461"/>
    </source>
</evidence>
<feature type="active site" description="Proton donor" evidence="10 12">
    <location>
        <position position="168"/>
    </location>
</feature>
<keyword evidence="9 10" id="KW-0413">Isomerase</keyword>
<dbReference type="KEGG" id="saci:Sinac_3210"/>
<dbReference type="EMBL" id="CP003364">
    <property type="protein sequence ID" value="AGA27483.1"/>
    <property type="molecule type" value="Genomic_DNA"/>
</dbReference>
<dbReference type="GO" id="GO:0006098">
    <property type="term" value="P:pentose-phosphate shunt"/>
    <property type="evidence" value="ECO:0007669"/>
    <property type="project" value="UniProtKB-UniRule"/>
</dbReference>
<comment type="function">
    <text evidence="10">Catalyzes the reversible epimerization of D-ribulose 5-phosphate to D-xylulose 5-phosphate.</text>
</comment>
<evidence type="ECO:0000256" key="4">
    <source>
        <dbReference type="ARBA" id="ARBA00001947"/>
    </source>
</evidence>
<dbReference type="InterPro" id="IPR000056">
    <property type="entry name" value="Ribul_P_3_epim-like"/>
</dbReference>
<dbReference type="EC" id="5.1.3.1" evidence="7 10"/>
<proteinExistence type="inferred from homology"/>
<dbReference type="PROSITE" id="PS01086">
    <property type="entry name" value="RIBUL_P_3_EPIMER_2"/>
    <property type="match status" value="1"/>
</dbReference>
<evidence type="ECO:0000256" key="8">
    <source>
        <dbReference type="ARBA" id="ARBA00022723"/>
    </source>
</evidence>
<dbReference type="Proteomes" id="UP000010798">
    <property type="component" value="Chromosome"/>
</dbReference>
<dbReference type="Gene3D" id="3.20.20.70">
    <property type="entry name" value="Aldolase class I"/>
    <property type="match status" value="1"/>
</dbReference>
<keyword evidence="8 10" id="KW-0479">Metal-binding</keyword>
<dbReference type="HAMAP" id="MF_02227">
    <property type="entry name" value="RPE"/>
    <property type="match status" value="1"/>
</dbReference>
<dbReference type="InterPro" id="IPR026019">
    <property type="entry name" value="Ribul_P_3_epim"/>
</dbReference>
<evidence type="ECO:0000256" key="3">
    <source>
        <dbReference type="ARBA" id="ARBA00001941"/>
    </source>
</evidence>
<dbReference type="PROSITE" id="PS01085">
    <property type="entry name" value="RIBUL_P_3_EPIMER_1"/>
    <property type="match status" value="1"/>
</dbReference>
<comment type="cofactor">
    <cofactor evidence="5">
        <name>Fe(2+)</name>
        <dbReference type="ChEBI" id="CHEBI:29033"/>
    </cofactor>
</comment>
<feature type="binding site" evidence="10 13">
    <location>
        <position position="63"/>
    </location>
    <ligand>
        <name>a divalent metal cation</name>
        <dbReference type="ChEBI" id="CHEBI:60240"/>
    </ligand>
</feature>
<evidence type="ECO:0000313" key="16">
    <source>
        <dbReference type="Proteomes" id="UP000010798"/>
    </source>
</evidence>
<dbReference type="Pfam" id="PF00834">
    <property type="entry name" value="Ribul_P_3_epim"/>
    <property type="match status" value="1"/>
</dbReference>
<dbReference type="PANTHER" id="PTHR11749">
    <property type="entry name" value="RIBULOSE-5-PHOSPHATE-3-EPIMERASE"/>
    <property type="match status" value="1"/>
</dbReference>
<dbReference type="FunFam" id="3.20.20.70:FF:000004">
    <property type="entry name" value="Ribulose-phosphate 3-epimerase"/>
    <property type="match status" value="1"/>
</dbReference>
<dbReference type="GO" id="GO:0004750">
    <property type="term" value="F:D-ribulose-phosphate 3-epimerase activity"/>
    <property type="evidence" value="ECO:0007669"/>
    <property type="project" value="UniProtKB-UniRule"/>
</dbReference>
<evidence type="ECO:0000256" key="5">
    <source>
        <dbReference type="ARBA" id="ARBA00001954"/>
    </source>
</evidence>
<sequence>MVTPSLLNCDFARIADELEALKQAGTIAVHLDVMDGHFVPNLSYGAPVIKDWRPRTDFPFDTHLMMSDPGRYLDDFIRAGCDVIIFHIEAVPEPVPLLRRIRAAGCHAALALNPPTPVSAIEPFLDELDAVLVMSVMPGFGGQAFEPSVLEKVRTLRAARPELPISIDGGINPTTAAEAVAAGATQLVAGSAVFRNDGNYAAALAELVQGARRGIE</sequence>
<dbReference type="InterPro" id="IPR011060">
    <property type="entry name" value="RibuloseP-bd_barrel"/>
</dbReference>
<feature type="binding site" evidence="10 13">
    <location>
        <position position="32"/>
    </location>
    <ligand>
        <name>a divalent metal cation</name>
        <dbReference type="ChEBI" id="CHEBI:60240"/>
    </ligand>
</feature>
<feature type="binding site" evidence="14">
    <location>
        <position position="170"/>
    </location>
    <ligand>
        <name>substrate</name>
    </ligand>
</feature>
<dbReference type="GO" id="GO:0046872">
    <property type="term" value="F:metal ion binding"/>
    <property type="evidence" value="ECO:0007669"/>
    <property type="project" value="UniProtKB-UniRule"/>
</dbReference>
<dbReference type="GO" id="GO:0005737">
    <property type="term" value="C:cytoplasm"/>
    <property type="evidence" value="ECO:0007669"/>
    <property type="project" value="UniProtKB-ARBA"/>
</dbReference>
<feature type="binding site" evidence="10 14">
    <location>
        <begin position="139"/>
        <end position="142"/>
    </location>
    <ligand>
        <name>substrate</name>
    </ligand>
</feature>
<feature type="binding site" evidence="10 14">
    <location>
        <position position="5"/>
    </location>
    <ligand>
        <name>substrate</name>
    </ligand>
</feature>
<dbReference type="eggNOG" id="COG0036">
    <property type="taxonomic scope" value="Bacteria"/>
</dbReference>
<comment type="cofactor">
    <cofactor evidence="2">
        <name>Mn(2+)</name>
        <dbReference type="ChEBI" id="CHEBI:29035"/>
    </cofactor>
</comment>
<comment type="pathway">
    <text evidence="10">Carbohydrate degradation.</text>
</comment>
<gene>
    <name evidence="10" type="primary">rpe</name>
    <name evidence="15" type="ordered locus">Sinac_3210</name>
</gene>
<evidence type="ECO:0000256" key="14">
    <source>
        <dbReference type="PIRSR" id="PIRSR001461-3"/>
    </source>
</evidence>
<name>L0DF95_SINAD</name>
<evidence type="ECO:0000256" key="7">
    <source>
        <dbReference type="ARBA" id="ARBA00013188"/>
    </source>
</evidence>
<dbReference type="PIRSF" id="PIRSF001461">
    <property type="entry name" value="RPE"/>
    <property type="match status" value="1"/>
</dbReference>
<dbReference type="HOGENOM" id="CLU_054856_2_0_0"/>
<feature type="binding site" evidence="10 13">
    <location>
        <position position="30"/>
    </location>
    <ligand>
        <name>a divalent metal cation</name>
        <dbReference type="ChEBI" id="CHEBI:60240"/>
    </ligand>
</feature>
<keyword evidence="10 11" id="KW-0119">Carbohydrate metabolism</keyword>
<dbReference type="STRING" id="886293.Sinac_3210"/>
<evidence type="ECO:0000256" key="1">
    <source>
        <dbReference type="ARBA" id="ARBA00001782"/>
    </source>
</evidence>
<evidence type="ECO:0000256" key="12">
    <source>
        <dbReference type="PIRSR" id="PIRSR001461-1"/>
    </source>
</evidence>
<dbReference type="CDD" id="cd00429">
    <property type="entry name" value="RPE"/>
    <property type="match status" value="1"/>
</dbReference>
<comment type="cofactor">
    <cofactor evidence="10 13">
        <name>a divalent metal cation</name>
        <dbReference type="ChEBI" id="CHEBI:60240"/>
    </cofactor>
    <text evidence="10 13">Binds 1 divalent metal cation per subunit.</text>
</comment>
<dbReference type="AlphaFoldDB" id="L0DF95"/>
<organism evidence="15 16">
    <name type="scientific">Singulisphaera acidiphila (strain ATCC BAA-1392 / DSM 18658 / VKM B-2454 / MOB10)</name>
    <dbReference type="NCBI Taxonomy" id="886293"/>
    <lineage>
        <taxon>Bacteria</taxon>
        <taxon>Pseudomonadati</taxon>
        <taxon>Planctomycetota</taxon>
        <taxon>Planctomycetia</taxon>
        <taxon>Isosphaerales</taxon>
        <taxon>Isosphaeraceae</taxon>
        <taxon>Singulisphaera</taxon>
    </lineage>
</organism>
<reference evidence="15 16" key="1">
    <citation type="submission" date="2012-02" db="EMBL/GenBank/DDBJ databases">
        <title>Complete sequence of chromosome of Singulisphaera acidiphila DSM 18658.</title>
        <authorList>
            <consortium name="US DOE Joint Genome Institute (JGI-PGF)"/>
            <person name="Lucas S."/>
            <person name="Copeland A."/>
            <person name="Lapidus A."/>
            <person name="Glavina del Rio T."/>
            <person name="Dalin E."/>
            <person name="Tice H."/>
            <person name="Bruce D."/>
            <person name="Goodwin L."/>
            <person name="Pitluck S."/>
            <person name="Peters L."/>
            <person name="Ovchinnikova G."/>
            <person name="Chertkov O."/>
            <person name="Kyrpides N."/>
            <person name="Mavromatis K."/>
            <person name="Ivanova N."/>
            <person name="Brettin T."/>
            <person name="Detter J.C."/>
            <person name="Han C."/>
            <person name="Larimer F."/>
            <person name="Land M."/>
            <person name="Hauser L."/>
            <person name="Markowitz V."/>
            <person name="Cheng J.-F."/>
            <person name="Hugenholtz P."/>
            <person name="Woyke T."/>
            <person name="Wu D."/>
            <person name="Tindall B."/>
            <person name="Pomrenke H."/>
            <person name="Brambilla E."/>
            <person name="Klenk H.-P."/>
            <person name="Eisen J.A."/>
        </authorList>
    </citation>
    <scope>NUCLEOTIDE SEQUENCE [LARGE SCALE GENOMIC DNA]</scope>
    <source>
        <strain evidence="16">ATCC BAA-1392 / DSM 18658 / VKM B-2454 / MOB10</strain>
    </source>
</reference>
<feature type="binding site" evidence="10 14">
    <location>
        <position position="63"/>
    </location>
    <ligand>
        <name>substrate</name>
    </ligand>
</feature>
<dbReference type="NCBIfam" id="TIGR01163">
    <property type="entry name" value="rpe"/>
    <property type="match status" value="1"/>
</dbReference>
<dbReference type="SUPFAM" id="SSF51366">
    <property type="entry name" value="Ribulose-phoshate binding barrel"/>
    <property type="match status" value="1"/>
</dbReference>
<evidence type="ECO:0000256" key="10">
    <source>
        <dbReference type="HAMAP-Rule" id="MF_02227"/>
    </source>
</evidence>
<keyword evidence="16" id="KW-1185">Reference proteome</keyword>
<feature type="active site" description="Proton acceptor" evidence="10 12">
    <location>
        <position position="32"/>
    </location>
</feature>
<evidence type="ECO:0000256" key="2">
    <source>
        <dbReference type="ARBA" id="ARBA00001936"/>
    </source>
</evidence>
<keyword evidence="13" id="KW-0862">Zinc</keyword>
<dbReference type="InterPro" id="IPR013785">
    <property type="entry name" value="Aldolase_TIM"/>
</dbReference>
<keyword evidence="13" id="KW-0464">Manganese</keyword>
<keyword evidence="13" id="KW-0170">Cobalt</keyword>
<comment type="catalytic activity">
    <reaction evidence="1 10 11">
        <text>D-ribulose 5-phosphate = D-xylulose 5-phosphate</text>
        <dbReference type="Rhea" id="RHEA:13677"/>
        <dbReference type="ChEBI" id="CHEBI:57737"/>
        <dbReference type="ChEBI" id="CHEBI:58121"/>
        <dbReference type="EC" id="5.1.3.1"/>
    </reaction>
</comment>
<dbReference type="NCBIfam" id="NF004076">
    <property type="entry name" value="PRK05581.1-4"/>
    <property type="match status" value="1"/>
</dbReference>
<dbReference type="GO" id="GO:0019323">
    <property type="term" value="P:pentose catabolic process"/>
    <property type="evidence" value="ECO:0007669"/>
    <property type="project" value="UniProtKB-UniRule"/>
</dbReference>
<evidence type="ECO:0000313" key="15">
    <source>
        <dbReference type="EMBL" id="AGA27483.1"/>
    </source>
</evidence>
<feature type="binding site" evidence="10 14">
    <location>
        <begin position="190"/>
        <end position="191"/>
    </location>
    <ligand>
        <name>substrate</name>
    </ligand>
</feature>
<comment type="cofactor">
    <cofactor evidence="4">
        <name>Zn(2+)</name>
        <dbReference type="ChEBI" id="CHEBI:29105"/>
    </cofactor>
</comment>
<feature type="binding site" evidence="10 13">
    <location>
        <position position="168"/>
    </location>
    <ligand>
        <name>a divalent metal cation</name>
        <dbReference type="ChEBI" id="CHEBI:60240"/>
    </ligand>
</feature>
<evidence type="ECO:0000256" key="6">
    <source>
        <dbReference type="ARBA" id="ARBA00009541"/>
    </source>
</evidence>
<evidence type="ECO:0000256" key="13">
    <source>
        <dbReference type="PIRSR" id="PIRSR001461-2"/>
    </source>
</evidence>
<comment type="similarity">
    <text evidence="6 10 11">Belongs to the ribulose-phosphate 3-epimerase family.</text>
</comment>
<protein>
    <recommendedName>
        <fullName evidence="7 10">Ribulose-phosphate 3-epimerase</fullName>
        <ecNumber evidence="7 10">5.1.3.1</ecNumber>
    </recommendedName>
</protein>
<feature type="binding site" evidence="10">
    <location>
        <begin position="168"/>
        <end position="170"/>
    </location>
    <ligand>
        <name>substrate</name>
    </ligand>
</feature>
<accession>L0DF95</accession>
<evidence type="ECO:0000256" key="9">
    <source>
        <dbReference type="ARBA" id="ARBA00023235"/>
    </source>
</evidence>